<reference evidence="1 2" key="1">
    <citation type="journal article" date="2007" name="Nat. Biotechnol.">
        <title>Complete genome sequence of the erythromycin-producing bacterium Saccharopolyspora erythraea NRRL23338.</title>
        <authorList>
            <person name="Oliynyk M."/>
            <person name="Samborskyy M."/>
            <person name="Lester J.B."/>
            <person name="Mironenko T."/>
            <person name="Scott N."/>
            <person name="Dickens S."/>
            <person name="Haydock S.F."/>
            <person name="Leadlay P.F."/>
        </authorList>
    </citation>
    <scope>NUCLEOTIDE SEQUENCE [LARGE SCALE GENOMIC DNA]</scope>
    <source>
        <strain evidence="2">ATCC 11635 / DSM 40517 / JCM 4748 / NBRC 13426 / NCIMB 8594 / NRRL 2338</strain>
    </source>
</reference>
<dbReference type="Proteomes" id="UP000006728">
    <property type="component" value="Chromosome"/>
</dbReference>
<proteinExistence type="predicted"/>
<evidence type="ECO:0000313" key="1">
    <source>
        <dbReference type="EMBL" id="CAM01610.1"/>
    </source>
</evidence>
<dbReference type="KEGG" id="sen:SACE_2309"/>
<evidence type="ECO:0000313" key="2">
    <source>
        <dbReference type="Proteomes" id="UP000006728"/>
    </source>
</evidence>
<accession>A4FC35</accession>
<dbReference type="EMBL" id="AM420293">
    <property type="protein sequence ID" value="CAM01610.1"/>
    <property type="molecule type" value="Genomic_DNA"/>
</dbReference>
<dbReference type="HOGENOM" id="CLU_3316502_0_0_11"/>
<keyword evidence="2" id="KW-1185">Reference proteome</keyword>
<sequence>MLDPSATLLERLVTDPALLGDIGQRLALEPGGSDQLRFT</sequence>
<organism evidence="1 2">
    <name type="scientific">Saccharopolyspora erythraea (strain ATCC 11635 / DSM 40517 / JCM 4748 / NBRC 13426 / NCIMB 8594 / NRRL 2338)</name>
    <dbReference type="NCBI Taxonomy" id="405948"/>
    <lineage>
        <taxon>Bacteria</taxon>
        <taxon>Bacillati</taxon>
        <taxon>Actinomycetota</taxon>
        <taxon>Actinomycetes</taxon>
        <taxon>Pseudonocardiales</taxon>
        <taxon>Pseudonocardiaceae</taxon>
        <taxon>Saccharopolyspora</taxon>
    </lineage>
</organism>
<gene>
    <name evidence="1" type="ordered locus">SACE_2309</name>
</gene>
<name>A4FC35_SACEN</name>
<dbReference type="AlphaFoldDB" id="A4FC35"/>
<protein>
    <submittedName>
        <fullName evidence="1">Uncharacterized protein</fullName>
    </submittedName>
</protein>